<organismHost>
    <name type="scientific">Micromonas pusilla</name>
    <name type="common">Picoplanktonic green alga</name>
    <name type="synonym">Chromulina pusilla</name>
    <dbReference type="NCBI Taxonomy" id="38833"/>
</organismHost>
<keyword evidence="1" id="KW-0472">Membrane</keyword>
<sequence length="86" mass="9721">MNFDEVISTLAFGLSFVEIIKQVETAKFVDVEKKGVVIVGLISSCLWFTYQYRKLGTNATTVFTGVGILVQLYILNEILLKERKKT</sequence>
<gene>
    <name evidence="2" type="ORF">MPXG_00219</name>
</gene>
<dbReference type="EMBL" id="JF974320">
    <property type="protein sequence ID" value="AET85017.1"/>
    <property type="molecule type" value="Genomic_DNA"/>
</dbReference>
<keyword evidence="3" id="KW-1185">Reference proteome</keyword>
<feature type="transmembrane region" description="Helical" evidence="1">
    <location>
        <begin position="59"/>
        <end position="80"/>
    </location>
</feature>
<evidence type="ECO:0000256" key="1">
    <source>
        <dbReference type="SAM" id="Phobius"/>
    </source>
</evidence>
<organism evidence="2 3">
    <name type="scientific">Micromonas pusilla virus SP1</name>
    <name type="common">MpV-SP1</name>
    <dbReference type="NCBI Taxonomy" id="373996"/>
    <lineage>
        <taxon>Viruses</taxon>
        <taxon>Varidnaviria</taxon>
        <taxon>Bamfordvirae</taxon>
        <taxon>Nucleocytoviricota</taxon>
        <taxon>Megaviricetes</taxon>
        <taxon>Algavirales</taxon>
        <taxon>Phycodnaviridae</taxon>
        <taxon>Prasinovirus</taxon>
        <taxon>Prasinovirus micromonas</taxon>
    </lineage>
</organism>
<dbReference type="Proteomes" id="UP000232710">
    <property type="component" value="Segment"/>
</dbReference>
<name>G9E5U8_MPSP1</name>
<evidence type="ECO:0000313" key="3">
    <source>
        <dbReference type="Proteomes" id="UP000232710"/>
    </source>
</evidence>
<protein>
    <submittedName>
        <fullName evidence="2">Uncharacterized protein</fullName>
    </submittedName>
</protein>
<accession>G9E5U8</accession>
<proteinExistence type="predicted"/>
<evidence type="ECO:0000313" key="2">
    <source>
        <dbReference type="EMBL" id="AET85017.1"/>
    </source>
</evidence>
<reference evidence="2 3" key="1">
    <citation type="submission" date="2010-12" db="EMBL/GenBank/DDBJ databases">
        <title>The Genome Sequence of Micromonas pusilla virus SP1.</title>
        <authorList>
            <consortium name="The Broad Institute Genome Sequencing Platform"/>
            <person name="Henn M.R."/>
            <person name="Suttle C."/>
            <person name="Winget D."/>
            <person name="Chan A."/>
            <person name="Levin J."/>
            <person name="Malboeuf C."/>
            <person name="Casali M."/>
            <person name="Russ C."/>
            <person name="Lennon N."/>
            <person name="Chapman S.B."/>
            <person name="Erlich R."/>
            <person name="Young S.K."/>
            <person name="Yandava C."/>
            <person name="Zeng Q."/>
            <person name="Alvarado L."/>
            <person name="Anderson S."/>
            <person name="Berlin A."/>
            <person name="Chen Z."/>
            <person name="Freedman E."/>
            <person name="Gellesch M."/>
            <person name="Goldberg J."/>
            <person name="Green L."/>
            <person name="Griggs A."/>
            <person name="Gujja S."/>
            <person name="Heilman E.R."/>
            <person name="Heiman D."/>
            <person name="Hollinger A."/>
            <person name="Howarth C."/>
            <person name="Larson L."/>
            <person name="Mehta T."/>
            <person name="Pearson M."/>
            <person name="Roberts A."/>
            <person name="Ryan E."/>
            <person name="Saif S."/>
            <person name="Shea T."/>
            <person name="Shenoy N."/>
            <person name="Sisk P."/>
            <person name="Stolte C."/>
            <person name="Sykes S."/>
            <person name="White J."/>
            <person name="Haas B."/>
            <person name="Nusbaum C."/>
            <person name="Birren B."/>
        </authorList>
    </citation>
    <scope>NUCLEOTIDE SEQUENCE [LARGE SCALE GENOMIC DNA]</scope>
    <source>
        <strain evidence="2 3">SP1</strain>
    </source>
</reference>
<keyword evidence="1" id="KW-1133">Transmembrane helix</keyword>
<feature type="transmembrane region" description="Helical" evidence="1">
    <location>
        <begin position="35"/>
        <end position="53"/>
    </location>
</feature>
<keyword evidence="1" id="KW-0812">Transmembrane</keyword>